<comment type="caution">
    <text evidence="3">The sequence shown here is derived from an EMBL/GenBank/DDBJ whole genome shotgun (WGS) entry which is preliminary data.</text>
</comment>
<dbReference type="GO" id="GO:0032259">
    <property type="term" value="P:methylation"/>
    <property type="evidence" value="ECO:0007669"/>
    <property type="project" value="UniProtKB-KW"/>
</dbReference>
<dbReference type="PANTHER" id="PTHR43861">
    <property type="entry name" value="TRANS-ACONITATE 2-METHYLTRANSFERASE-RELATED"/>
    <property type="match status" value="1"/>
</dbReference>
<dbReference type="PANTHER" id="PTHR43861:SF3">
    <property type="entry name" value="PUTATIVE (AFU_ORTHOLOGUE AFUA_2G14390)-RELATED"/>
    <property type="match status" value="1"/>
</dbReference>
<dbReference type="Pfam" id="PF13649">
    <property type="entry name" value="Methyltransf_25"/>
    <property type="match status" value="1"/>
</dbReference>
<evidence type="ECO:0000256" key="1">
    <source>
        <dbReference type="ARBA" id="ARBA00022679"/>
    </source>
</evidence>
<feature type="domain" description="Methyltransferase" evidence="2">
    <location>
        <begin position="38"/>
        <end position="129"/>
    </location>
</feature>
<dbReference type="GO" id="GO:0008168">
    <property type="term" value="F:methyltransferase activity"/>
    <property type="evidence" value="ECO:0007669"/>
    <property type="project" value="UniProtKB-KW"/>
</dbReference>
<dbReference type="CDD" id="cd02440">
    <property type="entry name" value="AdoMet_MTases"/>
    <property type="match status" value="1"/>
</dbReference>
<dbReference type="OrthoDB" id="9786503at2"/>
<evidence type="ECO:0000313" key="4">
    <source>
        <dbReference type="Proteomes" id="UP000317422"/>
    </source>
</evidence>
<dbReference type="SUPFAM" id="SSF53335">
    <property type="entry name" value="S-adenosyl-L-methionine-dependent methyltransferases"/>
    <property type="match status" value="1"/>
</dbReference>
<organism evidence="3 4">
    <name type="scientific">Haloactinospora alba</name>
    <dbReference type="NCBI Taxonomy" id="405555"/>
    <lineage>
        <taxon>Bacteria</taxon>
        <taxon>Bacillati</taxon>
        <taxon>Actinomycetota</taxon>
        <taxon>Actinomycetes</taxon>
        <taxon>Streptosporangiales</taxon>
        <taxon>Nocardiopsidaceae</taxon>
        <taxon>Haloactinospora</taxon>
    </lineage>
</organism>
<evidence type="ECO:0000259" key="2">
    <source>
        <dbReference type="Pfam" id="PF13649"/>
    </source>
</evidence>
<name>A0A543N8X6_9ACTN</name>
<evidence type="ECO:0000313" key="3">
    <source>
        <dbReference type="EMBL" id="TQN28273.1"/>
    </source>
</evidence>
<protein>
    <submittedName>
        <fullName evidence="3">Methyltransferase family protein</fullName>
    </submittedName>
</protein>
<dbReference type="Proteomes" id="UP000317422">
    <property type="component" value="Unassembled WGS sequence"/>
</dbReference>
<dbReference type="AlphaFoldDB" id="A0A543N8X6"/>
<reference evidence="3 4" key="1">
    <citation type="submission" date="2019-06" db="EMBL/GenBank/DDBJ databases">
        <title>Sequencing the genomes of 1000 actinobacteria strains.</title>
        <authorList>
            <person name="Klenk H.-P."/>
        </authorList>
    </citation>
    <scope>NUCLEOTIDE SEQUENCE [LARGE SCALE GENOMIC DNA]</scope>
    <source>
        <strain evidence="3 4">DSM 45015</strain>
    </source>
</reference>
<keyword evidence="4" id="KW-1185">Reference proteome</keyword>
<sequence length="213" mass="23428">MEQEDWDERYRSSELVWGAEPNQFVVEMATELSPGRALDLAAGEGRNAAWLAERGWRVTATEFSSVAIDRGKRLAAAREVDVDWVYADAREYAPEPGAFDLVLLAYLHLPPEEWDRVLRGAVRALAPDGRLISVGHDRDNLVHGTGGPSDPDILHRASEISDTITDAAVKAGYPVWMRRAGRVTREAMGESGPWIAIDTLVTADRATPPARAL</sequence>
<gene>
    <name evidence="3" type="ORF">FHX37_3606</name>
</gene>
<dbReference type="RefSeq" id="WP_141925345.1">
    <property type="nucleotide sequence ID" value="NZ_VFQC01000002.1"/>
</dbReference>
<dbReference type="InterPro" id="IPR029063">
    <property type="entry name" value="SAM-dependent_MTases_sf"/>
</dbReference>
<keyword evidence="3" id="KW-0489">Methyltransferase</keyword>
<dbReference type="Gene3D" id="3.40.50.150">
    <property type="entry name" value="Vaccinia Virus protein VP39"/>
    <property type="match status" value="1"/>
</dbReference>
<dbReference type="EMBL" id="VFQC01000002">
    <property type="protein sequence ID" value="TQN28273.1"/>
    <property type="molecule type" value="Genomic_DNA"/>
</dbReference>
<keyword evidence="1 3" id="KW-0808">Transferase</keyword>
<dbReference type="InterPro" id="IPR041698">
    <property type="entry name" value="Methyltransf_25"/>
</dbReference>
<proteinExistence type="predicted"/>
<accession>A0A543N8X6</accession>